<organism evidence="3 4">
    <name type="scientific">Vreelandella azerica</name>
    <dbReference type="NCBI Taxonomy" id="2732867"/>
    <lineage>
        <taxon>Bacteria</taxon>
        <taxon>Pseudomonadati</taxon>
        <taxon>Pseudomonadota</taxon>
        <taxon>Gammaproteobacteria</taxon>
        <taxon>Oceanospirillales</taxon>
        <taxon>Halomonadaceae</taxon>
        <taxon>Vreelandella</taxon>
    </lineage>
</organism>
<dbReference type="EMBL" id="JABFHI010000005">
    <property type="protein sequence ID" value="NOG32437.1"/>
    <property type="molecule type" value="Genomic_DNA"/>
</dbReference>
<dbReference type="Gene3D" id="3.50.50.60">
    <property type="entry name" value="FAD/NAD(P)-binding domain"/>
    <property type="match status" value="2"/>
</dbReference>
<dbReference type="Proteomes" id="UP000588806">
    <property type="component" value="Unassembled WGS sequence"/>
</dbReference>
<dbReference type="GO" id="GO:0016491">
    <property type="term" value="F:oxidoreductase activity"/>
    <property type="evidence" value="ECO:0007669"/>
    <property type="project" value="UniProtKB-KW"/>
</dbReference>
<dbReference type="GO" id="GO:0005737">
    <property type="term" value="C:cytoplasm"/>
    <property type="evidence" value="ECO:0007669"/>
    <property type="project" value="TreeGrafter"/>
</dbReference>
<evidence type="ECO:0000259" key="2">
    <source>
        <dbReference type="Pfam" id="PF01266"/>
    </source>
</evidence>
<dbReference type="InterPro" id="IPR036188">
    <property type="entry name" value="FAD/NAD-bd_sf"/>
</dbReference>
<dbReference type="Gene3D" id="3.30.9.10">
    <property type="entry name" value="D-Amino Acid Oxidase, subunit A, domain 2"/>
    <property type="match status" value="1"/>
</dbReference>
<name>A0A7Y3TZR4_9GAMM</name>
<dbReference type="AlphaFoldDB" id="A0A7Y3TZR4"/>
<dbReference type="RefSeq" id="WP_171702904.1">
    <property type="nucleotide sequence ID" value="NZ_JABFHI010000005.1"/>
</dbReference>
<dbReference type="InterPro" id="IPR006076">
    <property type="entry name" value="FAD-dep_OxRdtase"/>
</dbReference>
<keyword evidence="1" id="KW-0560">Oxidoreductase</keyword>
<evidence type="ECO:0000313" key="4">
    <source>
        <dbReference type="Proteomes" id="UP000588806"/>
    </source>
</evidence>
<comment type="caution">
    <text evidence="3">The sequence shown here is derived from an EMBL/GenBank/DDBJ whole genome shotgun (WGS) entry which is preliminary data.</text>
</comment>
<evidence type="ECO:0000313" key="3">
    <source>
        <dbReference type="EMBL" id="NOG32437.1"/>
    </source>
</evidence>
<dbReference type="SUPFAM" id="SSF51905">
    <property type="entry name" value="FAD/NAD(P)-binding domain"/>
    <property type="match status" value="1"/>
</dbReference>
<dbReference type="PANTHER" id="PTHR13847">
    <property type="entry name" value="SARCOSINE DEHYDROGENASE-RELATED"/>
    <property type="match status" value="1"/>
</dbReference>
<gene>
    <name evidence="3" type="ORF">HLB35_12945</name>
</gene>
<protein>
    <submittedName>
        <fullName evidence="3">FAD-dependent oxidoreductase</fullName>
    </submittedName>
</protein>
<dbReference type="SUPFAM" id="SSF54373">
    <property type="entry name" value="FAD-linked reductases, C-terminal domain"/>
    <property type="match status" value="1"/>
</dbReference>
<dbReference type="Pfam" id="PF01266">
    <property type="entry name" value="DAO"/>
    <property type="match status" value="1"/>
</dbReference>
<feature type="domain" description="FAD dependent oxidoreductase" evidence="2">
    <location>
        <begin position="8"/>
        <end position="397"/>
    </location>
</feature>
<proteinExistence type="predicted"/>
<reference evidence="3 4" key="1">
    <citation type="submission" date="2020-05" db="EMBL/GenBank/DDBJ databases">
        <authorList>
            <person name="Ruan W."/>
            <person name="Jeon C.O."/>
            <person name="Chun B.H."/>
        </authorList>
    </citation>
    <scope>NUCLEOTIDE SEQUENCE [LARGE SCALE GENOMIC DNA]</scope>
    <source>
        <strain evidence="3 4">TBZ9</strain>
    </source>
</reference>
<reference evidence="3 4" key="2">
    <citation type="submission" date="2020-06" db="EMBL/GenBank/DDBJ databases">
        <title>Halomonas songnenensis sp. nov., a moderately halophilic bacterium isolated from saline and alkaline soils.</title>
        <authorList>
            <person name="Jiang J."/>
            <person name="Pan Y."/>
        </authorList>
    </citation>
    <scope>NUCLEOTIDE SEQUENCE [LARGE SCALE GENOMIC DNA]</scope>
    <source>
        <strain evidence="3 4">TBZ9</strain>
    </source>
</reference>
<dbReference type="PANTHER" id="PTHR13847:SF289">
    <property type="entry name" value="GLYCINE OXIDASE"/>
    <property type="match status" value="1"/>
</dbReference>
<evidence type="ECO:0000256" key="1">
    <source>
        <dbReference type="ARBA" id="ARBA00023002"/>
    </source>
</evidence>
<accession>A0A7Y3TZR4</accession>
<sequence>MTLSRQTVVIGGGIVGICCALYLQKDGHAVTLIEPAKLGDSTAKWSCGQIAVSEIIPQSKPDIIKKVPGWLLDQKGPLALRPAALPGLLPWMLRFVTHARPSRINTIAHELASLTQRAFQDYAPLLENCRRDDLIGQHPTLELFDSAAGLAHEQTYVELRRSLGFASEVLNAEQIAEKEPALAGRFSHGLLLEDWRTVCDTETFIAELANSFVEQGGTLVQGSVSRIDTQGSRAVGVALENGDRHPAEQLVVAAGNGSKAFFDTLGVKVPLIKVGGYQVVLPTPGVELTHASFYADGGFGIIPLERGLQIGGTIEFASEHAEPNFKRAEMILEKAKGILPGLNTNGMEFGAGWRPFLPDTKPVIDRSPALENVAMAFGHGQLGLTVGATTGKLVADLLAGKATDVDLTPFRASRF</sequence>
<keyword evidence="4" id="KW-1185">Reference proteome</keyword>